<dbReference type="InterPro" id="IPR032675">
    <property type="entry name" value="LRR_dom_sf"/>
</dbReference>
<reference evidence="2" key="1">
    <citation type="submission" date="2024-06" db="EMBL/GenBank/DDBJ databases">
        <title>Multi-omics analyses provide insights into the biosynthesis of the anticancer antibiotic pleurotin in Hohenbuehelia grisea.</title>
        <authorList>
            <person name="Weaver J.A."/>
            <person name="Alberti F."/>
        </authorList>
    </citation>
    <scope>NUCLEOTIDE SEQUENCE [LARGE SCALE GENOMIC DNA]</scope>
    <source>
        <strain evidence="2">T-177</strain>
    </source>
</reference>
<organism evidence="1 2">
    <name type="scientific">Hohenbuehelia grisea</name>
    <dbReference type="NCBI Taxonomy" id="104357"/>
    <lineage>
        <taxon>Eukaryota</taxon>
        <taxon>Fungi</taxon>
        <taxon>Dikarya</taxon>
        <taxon>Basidiomycota</taxon>
        <taxon>Agaricomycotina</taxon>
        <taxon>Agaricomycetes</taxon>
        <taxon>Agaricomycetidae</taxon>
        <taxon>Agaricales</taxon>
        <taxon>Pleurotineae</taxon>
        <taxon>Pleurotaceae</taxon>
        <taxon>Hohenbuehelia</taxon>
    </lineage>
</organism>
<sequence>MKSPTCEPCARVAESLKPIVQASHIPPRIFQSNDPLEDQIQRDVLREISTAVTEQQKCQNEIVRLEGLLSGLKEKDDALSKHIRALKGTVSPIRRMPVELLREIFAIVVHTTLPRNYMHEFRTCLQQFHPWSIALVCRRWTQVSLSVPGLCTFKLDLNTSHERCCLKPLRDRIRHFFAASGQHPIALDIHHRVVDEDDFLEDYDDYSDYEEVLMERRARHRSLAEEYSSSVYAEGVLDAFIDNSHRWADASFHLSDDPMEALHAIREKIPQLKKLAINAEWSGYCCADLSVFEIAPALTEVSLRHISPSDLKLPWSQVEVLSFQATSTTPKAILPTLSSLRTLRIMGSSIQGFHAPAASHTEPQPNSLTLPLLQELKCDISVASVLNFLKLPRLKKLELSGIIYPETVPALLNDTSSSLQSLYVTMSDNPLHLLPLLRHSRSVVNFSLSNSRSCSSLFRALTYCPDRECLLPLLQSLSVGGEQICKDFVALVKSRTLTGEGGSHTSAPSRLLLVRVTKASLFYVDPVARDLELAKLDRVKVVIH</sequence>
<dbReference type="EMBL" id="JASNQZ010000010">
    <property type="protein sequence ID" value="KAL0952870.1"/>
    <property type="molecule type" value="Genomic_DNA"/>
</dbReference>
<name>A0ABR3JCN0_9AGAR</name>
<protein>
    <recommendedName>
        <fullName evidence="3">F-box domain-containing protein</fullName>
    </recommendedName>
</protein>
<dbReference type="Proteomes" id="UP001556367">
    <property type="component" value="Unassembled WGS sequence"/>
</dbReference>
<accession>A0ABR3JCN0</accession>
<comment type="caution">
    <text evidence="1">The sequence shown here is derived from an EMBL/GenBank/DDBJ whole genome shotgun (WGS) entry which is preliminary data.</text>
</comment>
<evidence type="ECO:0000313" key="2">
    <source>
        <dbReference type="Proteomes" id="UP001556367"/>
    </source>
</evidence>
<evidence type="ECO:0008006" key="3">
    <source>
        <dbReference type="Google" id="ProtNLM"/>
    </source>
</evidence>
<gene>
    <name evidence="1" type="ORF">HGRIS_007089</name>
</gene>
<evidence type="ECO:0000313" key="1">
    <source>
        <dbReference type="EMBL" id="KAL0952870.1"/>
    </source>
</evidence>
<proteinExistence type="predicted"/>
<dbReference type="Gene3D" id="3.80.10.10">
    <property type="entry name" value="Ribonuclease Inhibitor"/>
    <property type="match status" value="1"/>
</dbReference>
<dbReference type="SUPFAM" id="SSF52058">
    <property type="entry name" value="L domain-like"/>
    <property type="match status" value="1"/>
</dbReference>
<keyword evidence="2" id="KW-1185">Reference proteome</keyword>